<proteinExistence type="inferred from homology"/>
<gene>
    <name evidence="3" type="ORF">J2S00_001085</name>
</gene>
<dbReference type="RefSeq" id="WP_307336421.1">
    <property type="nucleotide sequence ID" value="NZ_JAUSUQ010000003.1"/>
</dbReference>
<evidence type="ECO:0000313" key="4">
    <source>
        <dbReference type="Proteomes" id="UP001232445"/>
    </source>
</evidence>
<name>A0ABU0CPG4_9BACI</name>
<dbReference type="PANTHER" id="PTHR10907:SF47">
    <property type="entry name" value="REGUCALCIN"/>
    <property type="match status" value="1"/>
</dbReference>
<evidence type="ECO:0000256" key="1">
    <source>
        <dbReference type="ARBA" id="ARBA00008853"/>
    </source>
</evidence>
<dbReference type="InterPro" id="IPR011042">
    <property type="entry name" value="6-blade_b-propeller_TolB-like"/>
</dbReference>
<reference evidence="3 4" key="1">
    <citation type="submission" date="2023-07" db="EMBL/GenBank/DDBJ databases">
        <title>Genomic Encyclopedia of Type Strains, Phase IV (KMG-IV): sequencing the most valuable type-strain genomes for metagenomic binning, comparative biology and taxonomic classification.</title>
        <authorList>
            <person name="Goeker M."/>
        </authorList>
    </citation>
    <scope>NUCLEOTIDE SEQUENCE [LARGE SCALE GENOMIC DNA]</scope>
    <source>
        <strain evidence="3 4">DSM 17740</strain>
    </source>
</reference>
<dbReference type="PRINTS" id="PR01790">
    <property type="entry name" value="SMP30FAMILY"/>
</dbReference>
<evidence type="ECO:0000313" key="3">
    <source>
        <dbReference type="EMBL" id="MDQ0338301.1"/>
    </source>
</evidence>
<accession>A0ABU0CPG4</accession>
<sequence length="290" mass="32516">MVQAELVFDAKATLGEGPSWDVKKKRLYWVDIDQKKVHIYDPNRNENTSLEIGQLVSAVVPRESGGLVMVTENGFFTFDFDTRQLCPIADPESHLPENRFNDGKCDAMGRFWAGTMHKKEFPEQGSLYCLETNKVNRVLNHVSISNGISWSPDNQIFYYVDTPTKEVVAFDFDLDSGELKNKRVVVRIPDGAGVPDGMTTDTEGMIWVAHWGGYKVTRWNPMTGDLLDTIHLPVAKVTSCVFGGDDLDHLYITTARVGLSDEERLKQPYAGGLFCVKTKVKGLPTYPFKG</sequence>
<dbReference type="EMBL" id="JAUSUQ010000003">
    <property type="protein sequence ID" value="MDQ0338301.1"/>
    <property type="molecule type" value="Genomic_DNA"/>
</dbReference>
<protein>
    <submittedName>
        <fullName evidence="3">Sugar lactone lactonase YvrE</fullName>
    </submittedName>
</protein>
<feature type="domain" description="SMP-30/Gluconolactonase/LRE-like region" evidence="2">
    <location>
        <begin position="14"/>
        <end position="256"/>
    </location>
</feature>
<organism evidence="3 4">
    <name type="scientific">Caldalkalibacillus uzonensis</name>
    <dbReference type="NCBI Taxonomy" id="353224"/>
    <lineage>
        <taxon>Bacteria</taxon>
        <taxon>Bacillati</taxon>
        <taxon>Bacillota</taxon>
        <taxon>Bacilli</taxon>
        <taxon>Bacillales</taxon>
        <taxon>Bacillaceae</taxon>
        <taxon>Caldalkalibacillus</taxon>
    </lineage>
</organism>
<comment type="similarity">
    <text evidence="1">Belongs to the SMP-30/CGR1 family.</text>
</comment>
<dbReference type="Proteomes" id="UP001232445">
    <property type="component" value="Unassembled WGS sequence"/>
</dbReference>
<dbReference type="SUPFAM" id="SSF63829">
    <property type="entry name" value="Calcium-dependent phosphotriesterase"/>
    <property type="match status" value="1"/>
</dbReference>
<dbReference type="Pfam" id="PF08450">
    <property type="entry name" value="SGL"/>
    <property type="match status" value="1"/>
</dbReference>
<comment type="caution">
    <text evidence="3">The sequence shown here is derived from an EMBL/GenBank/DDBJ whole genome shotgun (WGS) entry which is preliminary data.</text>
</comment>
<dbReference type="InterPro" id="IPR013658">
    <property type="entry name" value="SGL"/>
</dbReference>
<dbReference type="PANTHER" id="PTHR10907">
    <property type="entry name" value="REGUCALCIN"/>
    <property type="match status" value="1"/>
</dbReference>
<evidence type="ECO:0000259" key="2">
    <source>
        <dbReference type="Pfam" id="PF08450"/>
    </source>
</evidence>
<keyword evidence="4" id="KW-1185">Reference proteome</keyword>
<dbReference type="Gene3D" id="2.120.10.30">
    <property type="entry name" value="TolB, C-terminal domain"/>
    <property type="match status" value="1"/>
</dbReference>
<dbReference type="InterPro" id="IPR005511">
    <property type="entry name" value="SMP-30"/>
</dbReference>